<organism evidence="1 2">
    <name type="scientific">Rhodoferax sediminis</name>
    <dbReference type="NCBI Taxonomy" id="2509614"/>
    <lineage>
        <taxon>Bacteria</taxon>
        <taxon>Pseudomonadati</taxon>
        <taxon>Pseudomonadota</taxon>
        <taxon>Betaproteobacteria</taxon>
        <taxon>Burkholderiales</taxon>
        <taxon>Comamonadaceae</taxon>
        <taxon>Rhodoferax</taxon>
    </lineage>
</organism>
<dbReference type="EMBL" id="CP035503">
    <property type="protein sequence ID" value="QDL37465.1"/>
    <property type="molecule type" value="Genomic_DNA"/>
</dbReference>
<reference evidence="1 2" key="1">
    <citation type="submission" date="2019-01" db="EMBL/GenBank/DDBJ databases">
        <title>Genomic insights into a novel species Rhodoferax sp.</title>
        <authorList>
            <person name="Jin L."/>
        </authorList>
    </citation>
    <scope>NUCLEOTIDE SEQUENCE [LARGE SCALE GENOMIC DNA]</scope>
    <source>
        <strain evidence="1 2">CHu59-6-5</strain>
    </source>
</reference>
<evidence type="ECO:0000313" key="2">
    <source>
        <dbReference type="Proteomes" id="UP000316798"/>
    </source>
</evidence>
<name>A0A515DAP5_9BURK</name>
<dbReference type="InterPro" id="IPR029033">
    <property type="entry name" value="His_PPase_superfam"/>
</dbReference>
<accession>A0A515DAP5</accession>
<dbReference type="KEGG" id="rhf:EUB48_09410"/>
<dbReference type="SMART" id="SM00855">
    <property type="entry name" value="PGAM"/>
    <property type="match status" value="1"/>
</dbReference>
<dbReference type="Gene3D" id="3.40.50.1240">
    <property type="entry name" value="Phosphoglycerate mutase-like"/>
    <property type="match status" value="1"/>
</dbReference>
<keyword evidence="2" id="KW-1185">Reference proteome</keyword>
<dbReference type="Pfam" id="PF00300">
    <property type="entry name" value="His_Phos_1"/>
    <property type="match status" value="1"/>
</dbReference>
<dbReference type="RefSeq" id="WP_142818635.1">
    <property type="nucleotide sequence ID" value="NZ_CP035503.1"/>
</dbReference>
<evidence type="ECO:0000313" key="1">
    <source>
        <dbReference type="EMBL" id="QDL37465.1"/>
    </source>
</evidence>
<sequence>MDLILWRHAEAEQWVEGCNDLERSLTPRGEKQAARMATWLDRQLPEGARILVSPARRAEQTALALGRKYKLRPELGPGGTPAQLLELVQWPANKSTVLVIGHQPTLGQTISQLLALGASECVMKKGAVWWLRHRDREGQSQTVVVSVQSPETL</sequence>
<dbReference type="AlphaFoldDB" id="A0A515DAP5"/>
<dbReference type="CDD" id="cd07067">
    <property type="entry name" value="HP_PGM_like"/>
    <property type="match status" value="1"/>
</dbReference>
<protein>
    <submittedName>
        <fullName evidence="1">Histidine phosphatase family protein</fullName>
    </submittedName>
</protein>
<dbReference type="InterPro" id="IPR013078">
    <property type="entry name" value="His_Pase_superF_clade-1"/>
</dbReference>
<gene>
    <name evidence="1" type="ORF">EUB48_09410</name>
</gene>
<dbReference type="SUPFAM" id="SSF53254">
    <property type="entry name" value="Phosphoglycerate mutase-like"/>
    <property type="match status" value="1"/>
</dbReference>
<proteinExistence type="predicted"/>
<dbReference type="OrthoDB" id="9814783at2"/>
<dbReference type="Proteomes" id="UP000316798">
    <property type="component" value="Chromosome"/>
</dbReference>